<keyword evidence="2 3" id="KW-0802">TPR repeat</keyword>
<feature type="coiled-coil region" evidence="4">
    <location>
        <begin position="497"/>
        <end position="524"/>
    </location>
</feature>
<evidence type="ECO:0000256" key="3">
    <source>
        <dbReference type="RuleBase" id="RU367070"/>
    </source>
</evidence>
<sequence length="648" mass="72528">MFLQNVKDGEYTKVIYNLIKEERFIEVITILNNVPESTTTRAGLSLLGYCYYQCQEFIEASNCYEQLCLLMPSIQEYRLSYAQSLFQSGLFDEAFKNTTQITDESLKEKVLQLQSAIRYSSEDYAAAQSILLQRKVSHETTLNDEGCLFYQANAYDRALQRFNAALQTGGFNPLIAYNAALCHFRKRENAQAMNYIAEIVERGIRNHPELGIGAQAETEGGARSVGNPPSLALSGLAQSLNLKAAIEYQEGNLEGAREALIDLPPRSEPELDPVTLHNLSLTDASGTGTGLRRLAFLLELGPPTCPPETFSNILLMCCKHEMYDTAADMLAEHAHLTYKYLSPYLYDLLDALITVQTSPEDAEEKLGVLSSQLAGRLRSLSAKVQEHRVNADQESLRKTLREYETALENYLPVAMARAWLPWREDDFAGAEREFHASAEFCGETPHWQLHAAHVLFMRGDKYKEAAAFYEPVVRQNYDDILSVSAAVLANLCVAYIMTTQNEEAEELMRKVERAEERKGNANGQCLHLCIVNLVIGTLYCAKNNYEFGLSRIAHALDGGVGPRLCADTWLHVKRCVLGLLTAFAKQAVVLPSVAIVEVLNFLHTCEVYGLSIPSVLTNQIDDKVEEPQTIGIESRKLRALLLKIMEYE</sequence>
<evidence type="ECO:0000256" key="2">
    <source>
        <dbReference type="ARBA" id="ARBA00022803"/>
    </source>
</evidence>
<dbReference type="GO" id="GO:0030992">
    <property type="term" value="C:intraciliary transport particle B"/>
    <property type="evidence" value="ECO:0007669"/>
    <property type="project" value="TreeGrafter"/>
</dbReference>
<comment type="similarity">
    <text evidence="3">Belongs to the TTC30/dfy-1/fleer family.</text>
</comment>
<dbReference type="AlphaFoldDB" id="A0A9Q0MYD8"/>
<reference evidence="5" key="1">
    <citation type="submission" date="2022-07" db="EMBL/GenBank/DDBJ databases">
        <authorList>
            <person name="Trinca V."/>
            <person name="Uliana J.V.C."/>
            <person name="Torres T.T."/>
            <person name="Ward R.J."/>
            <person name="Monesi N."/>
        </authorList>
    </citation>
    <scope>NUCLEOTIDE SEQUENCE</scope>
    <source>
        <strain evidence="5">HSMRA1968</strain>
        <tissue evidence="5">Whole embryos</tissue>
    </source>
</reference>
<gene>
    <name evidence="5" type="ORF">Bhyg_12944</name>
</gene>
<keyword evidence="3" id="KW-0966">Cell projection</keyword>
<dbReference type="Proteomes" id="UP001151699">
    <property type="component" value="Chromosome X"/>
</dbReference>
<comment type="subcellular location">
    <subcellularLocation>
        <location evidence="3">Cell projection</location>
        <location evidence="3">Cilium</location>
    </subcellularLocation>
</comment>
<dbReference type="InterPro" id="IPR039941">
    <property type="entry name" value="TT30"/>
</dbReference>
<evidence type="ECO:0000313" key="5">
    <source>
        <dbReference type="EMBL" id="KAJ6640195.1"/>
    </source>
</evidence>
<name>A0A9Q0MYD8_9DIPT</name>
<evidence type="ECO:0000313" key="6">
    <source>
        <dbReference type="Proteomes" id="UP001151699"/>
    </source>
</evidence>
<comment type="caution">
    <text evidence="5">The sequence shown here is derived from an EMBL/GenBank/DDBJ whole genome shotgun (WGS) entry which is preliminary data.</text>
</comment>
<keyword evidence="4" id="KW-0175">Coiled coil</keyword>
<organism evidence="5 6">
    <name type="scientific">Pseudolycoriella hygida</name>
    <dbReference type="NCBI Taxonomy" id="35572"/>
    <lineage>
        <taxon>Eukaryota</taxon>
        <taxon>Metazoa</taxon>
        <taxon>Ecdysozoa</taxon>
        <taxon>Arthropoda</taxon>
        <taxon>Hexapoda</taxon>
        <taxon>Insecta</taxon>
        <taxon>Pterygota</taxon>
        <taxon>Neoptera</taxon>
        <taxon>Endopterygota</taxon>
        <taxon>Diptera</taxon>
        <taxon>Nematocera</taxon>
        <taxon>Sciaroidea</taxon>
        <taxon>Sciaridae</taxon>
        <taxon>Pseudolycoriella</taxon>
    </lineage>
</organism>
<proteinExistence type="inferred from homology"/>
<keyword evidence="6" id="KW-1185">Reference proteome</keyword>
<comment type="function">
    <text evidence="3">Required for polyglutamylation of axonemal tubulin. Plays a role in anterograde intraflagellar transport (IFT), the process by which cilia precursors are transported from the base of the cilium to the site of their incorporation at the tip.</text>
</comment>
<keyword evidence="1" id="KW-0677">Repeat</keyword>
<dbReference type="GO" id="GO:0042073">
    <property type="term" value="P:intraciliary transport"/>
    <property type="evidence" value="ECO:0007669"/>
    <property type="project" value="UniProtKB-UniRule"/>
</dbReference>
<dbReference type="InterPro" id="IPR011990">
    <property type="entry name" value="TPR-like_helical_dom_sf"/>
</dbReference>
<dbReference type="PANTHER" id="PTHR20931:SF0">
    <property type="entry name" value="TETRATRICOPEPTIDE REPEAT PROTEIN 30"/>
    <property type="match status" value="1"/>
</dbReference>
<dbReference type="GO" id="GO:0120170">
    <property type="term" value="F:intraciliary transport particle B binding"/>
    <property type="evidence" value="ECO:0007669"/>
    <property type="project" value="TreeGrafter"/>
</dbReference>
<dbReference type="PANTHER" id="PTHR20931">
    <property type="entry name" value="TETRATRICOPEPTIDE REPEAT PROTEIN 30"/>
    <property type="match status" value="1"/>
</dbReference>
<evidence type="ECO:0000256" key="1">
    <source>
        <dbReference type="ARBA" id="ARBA00022737"/>
    </source>
</evidence>
<protein>
    <recommendedName>
        <fullName evidence="3">Tetratricopeptide repeat protein 30</fullName>
    </recommendedName>
</protein>
<dbReference type="Gene3D" id="1.25.40.10">
    <property type="entry name" value="Tetratricopeptide repeat domain"/>
    <property type="match status" value="3"/>
</dbReference>
<dbReference type="OrthoDB" id="10249577at2759"/>
<evidence type="ECO:0000256" key="4">
    <source>
        <dbReference type="SAM" id="Coils"/>
    </source>
</evidence>
<dbReference type="GO" id="GO:0005879">
    <property type="term" value="C:axonemal microtubule"/>
    <property type="evidence" value="ECO:0007669"/>
    <property type="project" value="UniProtKB-UniRule"/>
</dbReference>
<accession>A0A9Q0MYD8</accession>
<keyword evidence="3" id="KW-0969">Cilium</keyword>
<dbReference type="EMBL" id="WJQU01000003">
    <property type="protein sequence ID" value="KAJ6640195.1"/>
    <property type="molecule type" value="Genomic_DNA"/>
</dbReference>
<dbReference type="SUPFAM" id="SSF48452">
    <property type="entry name" value="TPR-like"/>
    <property type="match status" value="2"/>
</dbReference>
<keyword evidence="3" id="KW-0970">Cilium biogenesis/degradation</keyword>